<keyword evidence="1" id="KW-0175">Coiled coil</keyword>
<evidence type="ECO:0000313" key="3">
    <source>
        <dbReference type="Proteomes" id="UP000543554"/>
    </source>
</evidence>
<organism evidence="2 3">
    <name type="scientific">Methylorubrum thiocyanatum</name>
    <dbReference type="NCBI Taxonomy" id="47958"/>
    <lineage>
        <taxon>Bacteria</taxon>
        <taxon>Pseudomonadati</taxon>
        <taxon>Pseudomonadota</taxon>
        <taxon>Alphaproteobacteria</taxon>
        <taxon>Hyphomicrobiales</taxon>
        <taxon>Methylobacteriaceae</taxon>
        <taxon>Methylorubrum</taxon>
    </lineage>
</organism>
<dbReference type="AlphaFoldDB" id="A0AA40VCV9"/>
<dbReference type="Proteomes" id="UP000543554">
    <property type="component" value="Unassembled WGS sequence"/>
</dbReference>
<proteinExistence type="predicted"/>
<reference evidence="2 3" key="1">
    <citation type="submission" date="2020-08" db="EMBL/GenBank/DDBJ databases">
        <title>Genomic Encyclopedia of Type Strains, Phase IV (KMG-IV): sequencing the most valuable type-strain genomes for metagenomic binning, comparative biology and taxonomic classification.</title>
        <authorList>
            <person name="Goeker M."/>
        </authorList>
    </citation>
    <scope>NUCLEOTIDE SEQUENCE [LARGE SCALE GENOMIC DNA]</scope>
    <source>
        <strain evidence="2 3">DSM 11490</strain>
    </source>
</reference>
<gene>
    <name evidence="2" type="ORF">HNR51_004844</name>
</gene>
<dbReference type="RefSeq" id="WP_239681548.1">
    <property type="nucleotide sequence ID" value="NZ_BPRF01000013.1"/>
</dbReference>
<evidence type="ECO:0000313" key="2">
    <source>
        <dbReference type="EMBL" id="MBA8915734.1"/>
    </source>
</evidence>
<comment type="caution">
    <text evidence="2">The sequence shown here is derived from an EMBL/GenBank/DDBJ whole genome shotgun (WGS) entry which is preliminary data.</text>
</comment>
<feature type="coiled-coil region" evidence="1">
    <location>
        <begin position="32"/>
        <end position="132"/>
    </location>
</feature>
<keyword evidence="3" id="KW-1185">Reference proteome</keyword>
<evidence type="ECO:0008006" key="4">
    <source>
        <dbReference type="Google" id="ProtNLM"/>
    </source>
</evidence>
<name>A0AA40VCV9_9HYPH</name>
<accession>A0AA40VCV9</accession>
<protein>
    <recommendedName>
        <fullName evidence="4">Flagellar FliJ protein</fullName>
    </recommendedName>
</protein>
<sequence length="144" mass="15903">MAAQGLTRLSAADIAKRLKRAERLTAVQEQMRRAAEWQLAQTRRDADAVEADRAALLAAVGASVHGHLFLEAANRRLRGLAARATELERIAASQADEVREQGLAQKRAELNAERIETLLGRERERVEAMEQLDGLTRARDASLP</sequence>
<evidence type="ECO:0000256" key="1">
    <source>
        <dbReference type="SAM" id="Coils"/>
    </source>
</evidence>
<dbReference type="EMBL" id="JACJIB010000010">
    <property type="protein sequence ID" value="MBA8915734.1"/>
    <property type="molecule type" value="Genomic_DNA"/>
</dbReference>